<dbReference type="FunFam" id="2.60.200.20:FF:000042">
    <property type="entry name" value="Kinesin-like protein Klp98A"/>
    <property type="match status" value="1"/>
</dbReference>
<dbReference type="CDD" id="cd22708">
    <property type="entry name" value="FHA_KIF16"/>
    <property type="match status" value="1"/>
</dbReference>
<evidence type="ECO:0000313" key="8">
    <source>
        <dbReference type="Proteomes" id="UP001233999"/>
    </source>
</evidence>
<dbReference type="InterPro" id="IPR036871">
    <property type="entry name" value="PX_dom_sf"/>
</dbReference>
<feature type="domain" description="PX" evidence="6">
    <location>
        <begin position="745"/>
        <end position="879"/>
    </location>
</feature>
<name>A0AAD7ZC80_DIPPU</name>
<dbReference type="SUPFAM" id="SSF64268">
    <property type="entry name" value="PX domain"/>
    <property type="match status" value="1"/>
</dbReference>
<feature type="region of interest" description="Disordered" evidence="5">
    <location>
        <begin position="655"/>
        <end position="678"/>
    </location>
</feature>
<dbReference type="Proteomes" id="UP001233999">
    <property type="component" value="Unassembled WGS sequence"/>
</dbReference>
<feature type="coiled-coil region" evidence="4">
    <location>
        <begin position="381"/>
        <end position="408"/>
    </location>
</feature>
<keyword evidence="1" id="KW-0547">Nucleotide-binding</keyword>
<protein>
    <recommendedName>
        <fullName evidence="6">PX domain-containing protein</fullName>
    </recommendedName>
</protein>
<evidence type="ECO:0000256" key="4">
    <source>
        <dbReference type="SAM" id="Coils"/>
    </source>
</evidence>
<gene>
    <name evidence="7" type="ORF">L9F63_006152</name>
</gene>
<reference evidence="7" key="1">
    <citation type="journal article" date="2023" name="IScience">
        <title>Live-bearing cockroach genome reveals convergent evolutionary mechanisms linked to viviparity in insects and beyond.</title>
        <authorList>
            <person name="Fouks B."/>
            <person name="Harrison M.C."/>
            <person name="Mikhailova A.A."/>
            <person name="Marchal E."/>
            <person name="English S."/>
            <person name="Carruthers M."/>
            <person name="Jennings E.C."/>
            <person name="Chiamaka E.L."/>
            <person name="Frigard R.A."/>
            <person name="Pippel M."/>
            <person name="Attardo G.M."/>
            <person name="Benoit J.B."/>
            <person name="Bornberg-Bauer E."/>
            <person name="Tobe S.S."/>
        </authorList>
    </citation>
    <scope>NUCLEOTIDE SEQUENCE</scope>
    <source>
        <strain evidence="7">Stay&amp;Tobe</strain>
    </source>
</reference>
<dbReference type="InterPro" id="IPR001683">
    <property type="entry name" value="PX_dom"/>
</dbReference>
<keyword evidence="2" id="KW-0067">ATP-binding</keyword>
<dbReference type="GO" id="GO:0005524">
    <property type="term" value="F:ATP binding"/>
    <property type="evidence" value="ECO:0007669"/>
    <property type="project" value="UniProtKB-KW"/>
</dbReference>
<dbReference type="AlphaFoldDB" id="A0AAD7ZC80"/>
<feature type="coiled-coil region" evidence="4">
    <location>
        <begin position="200"/>
        <end position="256"/>
    </location>
</feature>
<evidence type="ECO:0000259" key="6">
    <source>
        <dbReference type="PROSITE" id="PS50195"/>
    </source>
</evidence>
<dbReference type="PANTHER" id="PTHR47117:SF6">
    <property type="entry name" value="KINESIN-LIKE PROTEIN KIF16B"/>
    <property type="match status" value="1"/>
</dbReference>
<evidence type="ECO:0000256" key="3">
    <source>
        <dbReference type="ARBA" id="ARBA00023175"/>
    </source>
</evidence>
<keyword evidence="4" id="KW-0175">Coiled coil</keyword>
<evidence type="ECO:0000256" key="1">
    <source>
        <dbReference type="ARBA" id="ARBA00022741"/>
    </source>
</evidence>
<evidence type="ECO:0000256" key="5">
    <source>
        <dbReference type="SAM" id="MobiDB-lite"/>
    </source>
</evidence>
<dbReference type="SUPFAM" id="SSF49879">
    <property type="entry name" value="SMAD/FHA domain"/>
    <property type="match status" value="1"/>
</dbReference>
<dbReference type="Gene3D" id="2.60.200.20">
    <property type="match status" value="1"/>
</dbReference>
<dbReference type="Pfam" id="PF00498">
    <property type="entry name" value="FHA"/>
    <property type="match status" value="1"/>
</dbReference>
<evidence type="ECO:0000256" key="2">
    <source>
        <dbReference type="ARBA" id="ARBA00022840"/>
    </source>
</evidence>
<feature type="coiled-coil region" evidence="4">
    <location>
        <begin position="615"/>
        <end position="647"/>
    </location>
</feature>
<dbReference type="InterPro" id="IPR008984">
    <property type="entry name" value="SMAD_FHA_dom_sf"/>
</dbReference>
<dbReference type="Pfam" id="PF00787">
    <property type="entry name" value="PX"/>
    <property type="match status" value="1"/>
</dbReference>
<reference evidence="7" key="2">
    <citation type="submission" date="2023-05" db="EMBL/GenBank/DDBJ databases">
        <authorList>
            <person name="Fouks B."/>
        </authorList>
    </citation>
    <scope>NUCLEOTIDE SEQUENCE</scope>
    <source>
        <strain evidence="7">Stay&amp;Tobe</strain>
        <tissue evidence="7">Testes</tissue>
    </source>
</reference>
<dbReference type="PROSITE" id="PS50195">
    <property type="entry name" value="PX"/>
    <property type="match status" value="1"/>
</dbReference>
<dbReference type="SMART" id="SM00312">
    <property type="entry name" value="PX"/>
    <property type="match status" value="1"/>
</dbReference>
<accession>A0AAD7ZC80</accession>
<comment type="caution">
    <text evidence="7">The sequence shown here is derived from an EMBL/GenBank/DDBJ whole genome shotgun (WGS) entry which is preliminary data.</text>
</comment>
<dbReference type="PANTHER" id="PTHR47117">
    <property type="entry name" value="STAR-RELATED LIPID TRANSFER PROTEIN 9"/>
    <property type="match status" value="1"/>
</dbReference>
<dbReference type="Gene3D" id="3.30.1520.10">
    <property type="entry name" value="Phox-like domain"/>
    <property type="match status" value="1"/>
</dbReference>
<proteinExistence type="predicted"/>
<dbReference type="EMBL" id="JASPKZ010009367">
    <property type="protein sequence ID" value="KAJ9577313.1"/>
    <property type="molecule type" value="Genomic_DNA"/>
</dbReference>
<organism evidence="7 8">
    <name type="scientific">Diploptera punctata</name>
    <name type="common">Pacific beetle cockroach</name>
    <dbReference type="NCBI Taxonomy" id="6984"/>
    <lineage>
        <taxon>Eukaryota</taxon>
        <taxon>Metazoa</taxon>
        <taxon>Ecdysozoa</taxon>
        <taxon>Arthropoda</taxon>
        <taxon>Hexapoda</taxon>
        <taxon>Insecta</taxon>
        <taxon>Pterygota</taxon>
        <taxon>Neoptera</taxon>
        <taxon>Polyneoptera</taxon>
        <taxon>Dictyoptera</taxon>
        <taxon>Blattodea</taxon>
        <taxon>Blaberoidea</taxon>
        <taxon>Blaberidae</taxon>
        <taxon>Diplopterinae</taxon>
        <taxon>Diploptera</taxon>
    </lineage>
</organism>
<keyword evidence="3" id="KW-0505">Motor protein</keyword>
<feature type="region of interest" description="Disordered" evidence="5">
    <location>
        <begin position="691"/>
        <end position="710"/>
    </location>
</feature>
<evidence type="ECO:0000313" key="7">
    <source>
        <dbReference type="EMBL" id="KAJ9577313.1"/>
    </source>
</evidence>
<sequence length="879" mass="100137">MLAKLQQKEAQEKVLTEEWTEKWRETQKILQEQKALGLRKSGLGVVLDSDMPHLVGIDDNVLSTGVTLYHLKEGETLIGTGDAEVKQDIVLNGLGIEAEHCSVLLKDGVATLIPHQQAQCWVNTVLIDKPTRLSQGCIILLGRTNMFRYNDPVEAAKLRKEGSHSHLNLSRLSLLSWSTPDLALSTENLNVSCGEDPEQLEELEQQRATLLKEKEAFKAEKEQDWEREQREKRDALETAQRVLDEERQQMEQEYKARCRRLAQDWRRLEQHQLDNMHTLKIREGELNRQRELLESERELQMAKVATDYNEVAALQNKLGLKKKMLAEFLLNKVKWNKSSNCIKSLQSLNIHDSPHISDWRVSPTFTKNIHDYVNKLITKNCQELAALEAELRSRVQALTERKNEVQRLDSQLASTLQQGTGMELEATKELLARRTREQLQEIWQRKQSLSLDLKRPTLTSSEDTSSSVPLNPPAAVLKVSVSSSLDTFHTAASPCSPAGDQVALNGDSKITVCRVGSDDSDELSSTEDSYLRTSAINNSEHSTSSFEKVSPPTEILNNTRQRKSRIMNGKYIPGTHRINQIILQASNPDCLCVSDAMRAMKELCQRVTHQKMVIMQSLENDCDKAELNNQIAVLQELQRQYVRLELALEHHPLRPLQPHSPVRCSSEESDDMSTSVDDGLSDLLSDTLKLDSEELRSDTESPIRRQSLDHQHRRRIMHPGFYSSLSSHDIETTSGVSLSLLSPSSGNWVQIPSYVLRGAGSSTHYEYEVRVDMGGDRWSLLRRYKRFRELHINMKEKYGSQVEALSFPPRRLFGKNSESLARQRRKKLEDYLRSLLEVCSNIESCPLYSCRENPTKLALLEFSAFFRKGVFESTKYGTS</sequence>
<dbReference type="InterPro" id="IPR000253">
    <property type="entry name" value="FHA_dom"/>
</dbReference>
<dbReference type="GO" id="GO:0035091">
    <property type="term" value="F:phosphatidylinositol binding"/>
    <property type="evidence" value="ECO:0007669"/>
    <property type="project" value="InterPro"/>
</dbReference>
<keyword evidence="8" id="KW-1185">Reference proteome</keyword>